<accession>A0ABN1XZB7</accession>
<gene>
    <name evidence="1" type="ORF">GCM10009613_35960</name>
</gene>
<sequence>MRADLARLADMDETAWRVGVLRPGAENTDWVGSGVEPDWPAARAAAVAALDELVRVEARRQEYRFEVGPVVGYAMPGVDEDGRLDSEDLAGVLPVTLDR</sequence>
<name>A0ABN1XZB7_9PSEU</name>
<organism evidence="1 2">
    <name type="scientific">Pseudonocardia kongjuensis</name>
    <dbReference type="NCBI Taxonomy" id="102227"/>
    <lineage>
        <taxon>Bacteria</taxon>
        <taxon>Bacillati</taxon>
        <taxon>Actinomycetota</taxon>
        <taxon>Actinomycetes</taxon>
        <taxon>Pseudonocardiales</taxon>
        <taxon>Pseudonocardiaceae</taxon>
        <taxon>Pseudonocardia</taxon>
    </lineage>
</organism>
<evidence type="ECO:0000313" key="2">
    <source>
        <dbReference type="Proteomes" id="UP001501414"/>
    </source>
</evidence>
<proteinExistence type="predicted"/>
<evidence type="ECO:0000313" key="1">
    <source>
        <dbReference type="EMBL" id="GAA1392101.1"/>
    </source>
</evidence>
<protein>
    <submittedName>
        <fullName evidence="1">Uncharacterized protein</fullName>
    </submittedName>
</protein>
<reference evidence="1 2" key="1">
    <citation type="journal article" date="2019" name="Int. J. Syst. Evol. Microbiol.">
        <title>The Global Catalogue of Microorganisms (GCM) 10K type strain sequencing project: providing services to taxonomists for standard genome sequencing and annotation.</title>
        <authorList>
            <consortium name="The Broad Institute Genomics Platform"/>
            <consortium name="The Broad Institute Genome Sequencing Center for Infectious Disease"/>
            <person name="Wu L."/>
            <person name="Ma J."/>
        </authorList>
    </citation>
    <scope>NUCLEOTIDE SEQUENCE [LARGE SCALE GENOMIC DNA]</scope>
    <source>
        <strain evidence="1 2">JCM 11896</strain>
    </source>
</reference>
<dbReference type="Proteomes" id="UP001501414">
    <property type="component" value="Unassembled WGS sequence"/>
</dbReference>
<dbReference type="EMBL" id="BAAAJK010000018">
    <property type="protein sequence ID" value="GAA1392101.1"/>
    <property type="molecule type" value="Genomic_DNA"/>
</dbReference>
<keyword evidence="2" id="KW-1185">Reference proteome</keyword>
<comment type="caution">
    <text evidence="1">The sequence shown here is derived from an EMBL/GenBank/DDBJ whole genome shotgun (WGS) entry which is preliminary data.</text>
</comment>